<evidence type="ECO:0000256" key="1">
    <source>
        <dbReference type="SAM" id="Phobius"/>
    </source>
</evidence>
<dbReference type="SUPFAM" id="SSF48452">
    <property type="entry name" value="TPR-like"/>
    <property type="match status" value="1"/>
</dbReference>
<gene>
    <name evidence="2" type="ORF">SAMN05660297_03426</name>
</gene>
<keyword evidence="1" id="KW-1133">Transmembrane helix</keyword>
<evidence type="ECO:0000313" key="2">
    <source>
        <dbReference type="EMBL" id="SET76424.1"/>
    </source>
</evidence>
<dbReference type="Proteomes" id="UP000199568">
    <property type="component" value="Unassembled WGS sequence"/>
</dbReference>
<dbReference type="AlphaFoldDB" id="A0A1I0GYU9"/>
<feature type="transmembrane region" description="Helical" evidence="1">
    <location>
        <begin position="12"/>
        <end position="30"/>
    </location>
</feature>
<dbReference type="Gene3D" id="1.25.40.10">
    <property type="entry name" value="Tetratricopeptide repeat domain"/>
    <property type="match status" value="2"/>
</dbReference>
<dbReference type="InterPro" id="IPR013783">
    <property type="entry name" value="Ig-like_fold"/>
</dbReference>
<dbReference type="OrthoDB" id="1947780at2"/>
<keyword evidence="3" id="KW-1185">Reference proteome</keyword>
<name>A0A1I0GYU9_9FIRM</name>
<dbReference type="STRING" id="426128.SAMN05660297_03426"/>
<keyword evidence="1" id="KW-0472">Membrane</keyword>
<accession>A0A1I0GYU9</accession>
<protein>
    <recommendedName>
        <fullName evidence="4">Tetratricopeptide repeat-containing protein</fullName>
    </recommendedName>
</protein>
<dbReference type="EMBL" id="FOHU01000029">
    <property type="protein sequence ID" value="SET76424.1"/>
    <property type="molecule type" value="Genomic_DNA"/>
</dbReference>
<dbReference type="Gene3D" id="2.60.40.10">
    <property type="entry name" value="Immunoglobulins"/>
    <property type="match status" value="1"/>
</dbReference>
<reference evidence="2 3" key="1">
    <citation type="submission" date="2016-10" db="EMBL/GenBank/DDBJ databases">
        <authorList>
            <person name="de Groot N.N."/>
        </authorList>
    </citation>
    <scope>NUCLEOTIDE SEQUENCE [LARGE SCALE GENOMIC DNA]</scope>
    <source>
        <strain evidence="2 3">DSM 18979</strain>
    </source>
</reference>
<proteinExistence type="predicted"/>
<dbReference type="InterPro" id="IPR011990">
    <property type="entry name" value="TPR-like_helical_dom_sf"/>
</dbReference>
<evidence type="ECO:0000313" key="3">
    <source>
        <dbReference type="Proteomes" id="UP000199568"/>
    </source>
</evidence>
<dbReference type="RefSeq" id="WP_090446745.1">
    <property type="nucleotide sequence ID" value="NZ_FOHU01000029.1"/>
</dbReference>
<sequence length="769" mass="88438">MKKTIRIQIKDLFKGIGVFLAILLLVYTFLPSAMLAIGNRYQRQGDSLTAKVYYDRLDRFFPNRAETAQALESAARIAGNHNLLMISSTGVGGGSHIGGYLSKEAEAYYQKLVDRFPDTWQGKRAKIELTTQEIKHLISKDKIEEAFSLMKHHYETINANTSTSYWDPAVAIEAVTALKIKGQHMRGLDFLQYMMEHEETLVDTRIYEIAANLHGFLGNKHEAEKYYLRLIEQYEENIEMERQFDDQEHMEGIVSYYAMQKEEIQRKLASLKDAPSSYGAIEGTITLINQPLAAVPVFLQPQNDPMGGTFGGATFDSIWGLSNEAGEFQFNYVAPGRYSLGFVVDLDVVGDVVLKGGYFPQSTIYVDEDESYHWDFQLVDTINVLSPTNDEKITENSVHFQWEPFQEAAYYTLTLGAYDGSATYSINYSERRFYTNEAVLSIDEFASISSGIHFDDEGPTPDSLFGFGHPKGKYFWGVSAHDEEGNILTSSLGYLKRQNTDFRFEDRDIRAGDEYLLKRQFSEAIASYEADLKENSNDLYALNMLGKLYGFSYGNLENYPYSDIDKAIVYYERLYDLTMSPRHIENMVRLLYHEKQNYPHVLQLLETLEDNTQLQPWMQRYRVMICSHQGNYEKALEELLAIDSKFHSLEASLRIITNNFTELQLHDRDVLEEKWIEALHQYEEIYVSMNRDLKEKISETTPLEALKLLENRDLTPHEALLQLTLKIVEPTISIREFEALMEYRNNYRAIDPVASEILEGILAIPIGYY</sequence>
<keyword evidence="1" id="KW-0812">Transmembrane</keyword>
<evidence type="ECO:0008006" key="4">
    <source>
        <dbReference type="Google" id="ProtNLM"/>
    </source>
</evidence>
<organism evidence="2 3">
    <name type="scientific">Natronincola peptidivorans</name>
    <dbReference type="NCBI Taxonomy" id="426128"/>
    <lineage>
        <taxon>Bacteria</taxon>
        <taxon>Bacillati</taxon>
        <taxon>Bacillota</taxon>
        <taxon>Clostridia</taxon>
        <taxon>Peptostreptococcales</taxon>
        <taxon>Natronincolaceae</taxon>
        <taxon>Natronincola</taxon>
    </lineage>
</organism>